<dbReference type="Gene3D" id="3.60.10.10">
    <property type="entry name" value="Endonuclease/exonuclease/phosphatase"/>
    <property type="match status" value="1"/>
</dbReference>
<dbReference type="InterPro" id="IPR036691">
    <property type="entry name" value="Endo/exonu/phosph_ase_sf"/>
</dbReference>
<dbReference type="AlphaFoldDB" id="A0A5B6V5B5"/>
<sequence length="970" mass="110894">MAAVGSRGGLCLAWKGGNGITLRSYSKWHIDIMVKEDIGKEEWRFSGFYGSPYMKDKDFAWTLLKRLGQECKSPWLVAGDFNEIMYPFEKKKWYSSRSSKNGSFQRGIRRMSVGGHRKMWSPPEVTVGFHFESWWILEESLEGIVRDCWASSAGQLIEKLKMLQFRLRSWAGGIKKTKGELKRKLNDDLEVLLHKERDDETLAQIIDKKIHLNMEIEKEEMYWEQRVRTNWLKMRDRNMAYFHKCASIRRRGNAINKLVLDDGKEITDCSEITEAATGFFEDLFKSKGCGDPNDVLNGIGTHISRDINDRLLTPFTSEEVWCALKDMGPTKALGSDGFPAIFFQKFWHLVGDEVTEFCLSILNDNRGVEQINVTEIVLIPKIINPSSLVNFRPISLYSVLYKVVAKAIVNRLHDVMGLCIDEVQSAFVPGHLITDNVLVAYEILYTFRKKRVGKKGFMTLKLDMSKAYDRVEWNFVRNVMIQMGFAEEWVNLIMKCVTSVSYTININGCRGRIFQSSRGLRQGDPLSPFLFLFCSEDDCMLFGEATKQGARNIKNILQEYENCSGQCVNFSKSTIFYSFNTTEEAKTMVSSLLGVRSSSNPEKYLGLPNVVGKRKKEPFQNLVDRVNSRIDGWIISILRVDLQGSGGKKVQENEGFIGANGGIYVNQRRKVFVKIAALTNSTERKWNENLIKNTFPAAEAELILQIPLALEVHDDLLVWNGESTGEFSMRSSYKLLQQYDPTAYALHHIYKEFYKKLWRIDILSKIKIFVWKITWNFLATRVNLSLQRLVSNSVCPRCLHEEETMLHLFRDCPVSQAVWNELVVLNSPLLSGSEFLDWLTKSASGIVIRDRRGHVLISCAVLHKGVASAFAAEAIACRKASQMAMEMHNRDVTIEGDSLTIIKKCNKEELDRSLVGSYINDIHKLKSKGKSLSFEFVPRSANNLAHIIATEALKRQEEYYLNDRVPSYAE</sequence>
<evidence type="ECO:0000313" key="3">
    <source>
        <dbReference type="Proteomes" id="UP000325315"/>
    </source>
</evidence>
<dbReference type="PANTHER" id="PTHR46890:SF48">
    <property type="entry name" value="RNA-DIRECTED DNA POLYMERASE"/>
    <property type="match status" value="1"/>
</dbReference>
<dbReference type="SUPFAM" id="SSF56219">
    <property type="entry name" value="DNase I-like"/>
    <property type="match status" value="1"/>
</dbReference>
<keyword evidence="3" id="KW-1185">Reference proteome</keyword>
<dbReference type="OrthoDB" id="1932527at2759"/>
<dbReference type="SUPFAM" id="SSF56672">
    <property type="entry name" value="DNA/RNA polymerases"/>
    <property type="match status" value="1"/>
</dbReference>
<name>A0A5B6V5B5_9ROSI</name>
<keyword evidence="2" id="KW-0548">Nucleotidyltransferase</keyword>
<dbReference type="EMBL" id="SMMG02000008">
    <property type="protein sequence ID" value="KAA3464320.1"/>
    <property type="molecule type" value="Genomic_DNA"/>
</dbReference>
<dbReference type="Proteomes" id="UP000325315">
    <property type="component" value="Unassembled WGS sequence"/>
</dbReference>
<proteinExistence type="predicted"/>
<reference evidence="3" key="1">
    <citation type="journal article" date="2019" name="Plant Biotechnol. J.">
        <title>Genome sequencing of the Australian wild diploid species Gossypium australe highlights disease resistance and delayed gland morphogenesis.</title>
        <authorList>
            <person name="Cai Y."/>
            <person name="Cai X."/>
            <person name="Wang Q."/>
            <person name="Wang P."/>
            <person name="Zhang Y."/>
            <person name="Cai C."/>
            <person name="Xu Y."/>
            <person name="Wang K."/>
            <person name="Zhou Z."/>
            <person name="Wang C."/>
            <person name="Geng S."/>
            <person name="Li B."/>
            <person name="Dong Q."/>
            <person name="Hou Y."/>
            <person name="Wang H."/>
            <person name="Ai P."/>
            <person name="Liu Z."/>
            <person name="Yi F."/>
            <person name="Sun M."/>
            <person name="An G."/>
            <person name="Cheng J."/>
            <person name="Zhang Y."/>
            <person name="Shi Q."/>
            <person name="Xie Y."/>
            <person name="Shi X."/>
            <person name="Chang Y."/>
            <person name="Huang F."/>
            <person name="Chen Y."/>
            <person name="Hong S."/>
            <person name="Mi L."/>
            <person name="Sun Q."/>
            <person name="Zhang L."/>
            <person name="Zhou B."/>
            <person name="Peng R."/>
            <person name="Zhang X."/>
            <person name="Liu F."/>
        </authorList>
    </citation>
    <scope>NUCLEOTIDE SEQUENCE [LARGE SCALE GENOMIC DNA]</scope>
    <source>
        <strain evidence="3">cv. PA1801</strain>
    </source>
</reference>
<evidence type="ECO:0000259" key="1">
    <source>
        <dbReference type="PROSITE" id="PS50878"/>
    </source>
</evidence>
<organism evidence="2 3">
    <name type="scientific">Gossypium australe</name>
    <dbReference type="NCBI Taxonomy" id="47621"/>
    <lineage>
        <taxon>Eukaryota</taxon>
        <taxon>Viridiplantae</taxon>
        <taxon>Streptophyta</taxon>
        <taxon>Embryophyta</taxon>
        <taxon>Tracheophyta</taxon>
        <taxon>Spermatophyta</taxon>
        <taxon>Magnoliopsida</taxon>
        <taxon>eudicotyledons</taxon>
        <taxon>Gunneridae</taxon>
        <taxon>Pentapetalae</taxon>
        <taxon>rosids</taxon>
        <taxon>malvids</taxon>
        <taxon>Malvales</taxon>
        <taxon>Malvaceae</taxon>
        <taxon>Malvoideae</taxon>
        <taxon>Gossypium</taxon>
    </lineage>
</organism>
<evidence type="ECO:0000313" key="2">
    <source>
        <dbReference type="EMBL" id="KAA3464320.1"/>
    </source>
</evidence>
<protein>
    <submittedName>
        <fullName evidence="2">Reverse transcriptase</fullName>
    </submittedName>
</protein>
<dbReference type="InterPro" id="IPR002156">
    <property type="entry name" value="RNaseH_domain"/>
</dbReference>
<accession>A0A5B6V5B5</accession>
<dbReference type="InterPro" id="IPR000477">
    <property type="entry name" value="RT_dom"/>
</dbReference>
<dbReference type="InterPro" id="IPR044730">
    <property type="entry name" value="RNase_H-like_dom_plant"/>
</dbReference>
<dbReference type="InterPro" id="IPR052343">
    <property type="entry name" value="Retrotransposon-Effector_Assoc"/>
</dbReference>
<dbReference type="GO" id="GO:0004523">
    <property type="term" value="F:RNA-DNA hybrid ribonuclease activity"/>
    <property type="evidence" value="ECO:0007669"/>
    <property type="project" value="InterPro"/>
</dbReference>
<dbReference type="PROSITE" id="PS50878">
    <property type="entry name" value="RT_POL"/>
    <property type="match status" value="1"/>
</dbReference>
<dbReference type="CDD" id="cd01650">
    <property type="entry name" value="RT_nLTR_like"/>
    <property type="match status" value="1"/>
</dbReference>
<feature type="domain" description="Reverse transcriptase" evidence="1">
    <location>
        <begin position="360"/>
        <end position="609"/>
    </location>
</feature>
<dbReference type="GO" id="GO:0003676">
    <property type="term" value="F:nucleic acid binding"/>
    <property type="evidence" value="ECO:0007669"/>
    <property type="project" value="InterPro"/>
</dbReference>
<dbReference type="Pfam" id="PF13456">
    <property type="entry name" value="RVT_3"/>
    <property type="match status" value="1"/>
</dbReference>
<dbReference type="InterPro" id="IPR036397">
    <property type="entry name" value="RNaseH_sf"/>
</dbReference>
<gene>
    <name evidence="2" type="ORF">EPI10_008586</name>
</gene>
<dbReference type="Pfam" id="PF13966">
    <property type="entry name" value="zf-RVT"/>
    <property type="match status" value="1"/>
</dbReference>
<dbReference type="InterPro" id="IPR026960">
    <property type="entry name" value="RVT-Znf"/>
</dbReference>
<dbReference type="GO" id="GO:0003964">
    <property type="term" value="F:RNA-directed DNA polymerase activity"/>
    <property type="evidence" value="ECO:0007669"/>
    <property type="project" value="UniProtKB-KW"/>
</dbReference>
<dbReference type="CDD" id="cd06222">
    <property type="entry name" value="RNase_H_like"/>
    <property type="match status" value="1"/>
</dbReference>
<dbReference type="Gene3D" id="3.30.420.10">
    <property type="entry name" value="Ribonuclease H-like superfamily/Ribonuclease H"/>
    <property type="match status" value="1"/>
</dbReference>
<keyword evidence="2" id="KW-0695">RNA-directed DNA polymerase</keyword>
<comment type="caution">
    <text evidence="2">The sequence shown here is derived from an EMBL/GenBank/DDBJ whole genome shotgun (WGS) entry which is preliminary data.</text>
</comment>
<dbReference type="PANTHER" id="PTHR46890">
    <property type="entry name" value="NON-LTR RETROLELEMENT REVERSE TRANSCRIPTASE-LIKE PROTEIN-RELATED"/>
    <property type="match status" value="1"/>
</dbReference>
<dbReference type="InterPro" id="IPR043502">
    <property type="entry name" value="DNA/RNA_pol_sf"/>
</dbReference>
<keyword evidence="2" id="KW-0808">Transferase</keyword>
<dbReference type="Pfam" id="PF00078">
    <property type="entry name" value="RVT_1"/>
    <property type="match status" value="1"/>
</dbReference>